<protein>
    <submittedName>
        <fullName evidence="3">Uncharacterized protein</fullName>
    </submittedName>
</protein>
<evidence type="ECO:0000256" key="1">
    <source>
        <dbReference type="SAM" id="MobiDB-lite"/>
    </source>
</evidence>
<accession>A0A914MPU9</accession>
<name>A0A914MPU9_MELIC</name>
<proteinExistence type="predicted"/>
<evidence type="ECO:0000313" key="3">
    <source>
        <dbReference type="WBParaSite" id="Minc3s01895g27019"/>
    </source>
</evidence>
<keyword evidence="2" id="KW-1185">Reference proteome</keyword>
<evidence type="ECO:0000313" key="2">
    <source>
        <dbReference type="Proteomes" id="UP000887563"/>
    </source>
</evidence>
<dbReference type="WBParaSite" id="Minc3s01895g27019">
    <property type="protein sequence ID" value="Minc3s01895g27019"/>
    <property type="gene ID" value="Minc3s01895g27019"/>
</dbReference>
<dbReference type="Proteomes" id="UP000887563">
    <property type="component" value="Unplaced"/>
</dbReference>
<feature type="region of interest" description="Disordered" evidence="1">
    <location>
        <begin position="55"/>
        <end position="80"/>
    </location>
</feature>
<organism evidence="2 3">
    <name type="scientific">Meloidogyne incognita</name>
    <name type="common">Southern root-knot nematode worm</name>
    <name type="synonym">Oxyuris incognita</name>
    <dbReference type="NCBI Taxonomy" id="6306"/>
    <lineage>
        <taxon>Eukaryota</taxon>
        <taxon>Metazoa</taxon>
        <taxon>Ecdysozoa</taxon>
        <taxon>Nematoda</taxon>
        <taxon>Chromadorea</taxon>
        <taxon>Rhabditida</taxon>
        <taxon>Tylenchina</taxon>
        <taxon>Tylenchomorpha</taxon>
        <taxon>Tylenchoidea</taxon>
        <taxon>Meloidogynidae</taxon>
        <taxon>Meloidogyninae</taxon>
        <taxon>Meloidogyne</taxon>
        <taxon>Meloidogyne incognita group</taxon>
    </lineage>
</organism>
<feature type="region of interest" description="Disordered" evidence="1">
    <location>
        <begin position="334"/>
        <end position="357"/>
    </location>
</feature>
<sequence length="452" mass="50127">MQNHQINGSRQLANDTMLRSSNLKSRAYFHQNIGGGVVSSQNDSVCNPATRLIPYRSRGGTTPSFSQQQNGSLSHLTHGGGSVAGSTLELTEFASVRRRRLEADIGGARSPVMPSAHLVRSVSPPMNFPTSKTTPIGGNIQSNSFSYSSVNNLATASPSSQLLMRNYSNPLSTNYNKIIEETPDNNIHDNQQKPSISSKHTYLEENELDEAIPKTSINKINKPNNKTTYNSISADFVKQKDNNNIQTKQVSFMRNFGTQTMFATKQPVLKDVGVATDSKTNLQKKIRFKEASTSPEPIIPPTSKFKELPFSSFIKFNSIGVDTTEIEELEEEIKNSLKKPPPHPPPKPSRPDLDEELRRRRQAERLASLVTEFQYCLGHEPEHLPCQEPPLFDKIQKVDKSVETINLLIPTISKTAATTSTTDLTFSINVGVGTLQPEMVEKSMETETIKKL</sequence>
<dbReference type="AlphaFoldDB" id="A0A914MPU9"/>
<feature type="compositionally biased region" description="Polar residues" evidence="1">
    <location>
        <begin position="59"/>
        <end position="70"/>
    </location>
</feature>
<reference evidence="3" key="1">
    <citation type="submission" date="2022-11" db="UniProtKB">
        <authorList>
            <consortium name="WormBaseParasite"/>
        </authorList>
    </citation>
    <scope>IDENTIFICATION</scope>
</reference>